<dbReference type="EMBL" id="JAIWYP010000012">
    <property type="protein sequence ID" value="KAH3723938.1"/>
    <property type="molecule type" value="Genomic_DNA"/>
</dbReference>
<gene>
    <name evidence="1" type="ORF">DPMN_049736</name>
</gene>
<accession>A0A9D4CG47</accession>
<sequence>MLHITLNQSKSKADTVLAEVEARFRAWRKTVEQIFNCRIIIAKNLQHQRSSITSSTLRKMSTACCMAGSEVVLH</sequence>
<protein>
    <submittedName>
        <fullName evidence="1">Uncharacterized protein</fullName>
    </submittedName>
</protein>
<proteinExistence type="predicted"/>
<reference evidence="1" key="1">
    <citation type="journal article" date="2019" name="bioRxiv">
        <title>The Genome of the Zebra Mussel, Dreissena polymorpha: A Resource for Invasive Species Research.</title>
        <authorList>
            <person name="McCartney M.A."/>
            <person name="Auch B."/>
            <person name="Kono T."/>
            <person name="Mallez S."/>
            <person name="Zhang Y."/>
            <person name="Obille A."/>
            <person name="Becker A."/>
            <person name="Abrahante J.E."/>
            <person name="Garbe J."/>
            <person name="Badalamenti J.P."/>
            <person name="Herman A."/>
            <person name="Mangelson H."/>
            <person name="Liachko I."/>
            <person name="Sullivan S."/>
            <person name="Sone E.D."/>
            <person name="Koren S."/>
            <person name="Silverstein K.A.T."/>
            <person name="Beckman K.B."/>
            <person name="Gohl D.M."/>
        </authorList>
    </citation>
    <scope>NUCLEOTIDE SEQUENCE</scope>
    <source>
        <strain evidence="1">Duluth1</strain>
        <tissue evidence="1">Whole animal</tissue>
    </source>
</reference>
<evidence type="ECO:0000313" key="2">
    <source>
        <dbReference type="Proteomes" id="UP000828390"/>
    </source>
</evidence>
<reference evidence="1" key="2">
    <citation type="submission" date="2020-11" db="EMBL/GenBank/DDBJ databases">
        <authorList>
            <person name="McCartney M.A."/>
            <person name="Auch B."/>
            <person name="Kono T."/>
            <person name="Mallez S."/>
            <person name="Becker A."/>
            <person name="Gohl D.M."/>
            <person name="Silverstein K.A.T."/>
            <person name="Koren S."/>
            <person name="Bechman K.B."/>
            <person name="Herman A."/>
            <person name="Abrahante J.E."/>
            <person name="Garbe J."/>
        </authorList>
    </citation>
    <scope>NUCLEOTIDE SEQUENCE</scope>
    <source>
        <strain evidence="1">Duluth1</strain>
        <tissue evidence="1">Whole animal</tissue>
    </source>
</reference>
<organism evidence="1 2">
    <name type="scientific">Dreissena polymorpha</name>
    <name type="common">Zebra mussel</name>
    <name type="synonym">Mytilus polymorpha</name>
    <dbReference type="NCBI Taxonomy" id="45954"/>
    <lineage>
        <taxon>Eukaryota</taxon>
        <taxon>Metazoa</taxon>
        <taxon>Spiralia</taxon>
        <taxon>Lophotrochozoa</taxon>
        <taxon>Mollusca</taxon>
        <taxon>Bivalvia</taxon>
        <taxon>Autobranchia</taxon>
        <taxon>Heteroconchia</taxon>
        <taxon>Euheterodonta</taxon>
        <taxon>Imparidentia</taxon>
        <taxon>Neoheterodontei</taxon>
        <taxon>Myida</taxon>
        <taxon>Dreissenoidea</taxon>
        <taxon>Dreissenidae</taxon>
        <taxon>Dreissena</taxon>
    </lineage>
</organism>
<name>A0A9D4CG47_DREPO</name>
<evidence type="ECO:0000313" key="1">
    <source>
        <dbReference type="EMBL" id="KAH3723938.1"/>
    </source>
</evidence>
<dbReference type="Proteomes" id="UP000828390">
    <property type="component" value="Unassembled WGS sequence"/>
</dbReference>
<keyword evidence="2" id="KW-1185">Reference proteome</keyword>
<dbReference type="AlphaFoldDB" id="A0A9D4CG47"/>
<comment type="caution">
    <text evidence="1">The sequence shown here is derived from an EMBL/GenBank/DDBJ whole genome shotgun (WGS) entry which is preliminary data.</text>
</comment>